<dbReference type="VEuPathDB" id="VectorBase:RSAN_040534"/>
<dbReference type="InterPro" id="IPR016181">
    <property type="entry name" value="Acyl_CoA_acyltransferase"/>
</dbReference>
<reference evidence="3" key="1">
    <citation type="journal article" date="2020" name="Cell">
        <title>Large-Scale Comparative Analyses of Tick Genomes Elucidate Their Genetic Diversity and Vector Capacities.</title>
        <authorList>
            <consortium name="Tick Genome and Microbiome Consortium (TIGMIC)"/>
            <person name="Jia N."/>
            <person name="Wang J."/>
            <person name="Shi W."/>
            <person name="Du L."/>
            <person name="Sun Y."/>
            <person name="Zhan W."/>
            <person name="Jiang J.F."/>
            <person name="Wang Q."/>
            <person name="Zhang B."/>
            <person name="Ji P."/>
            <person name="Bell-Sakyi L."/>
            <person name="Cui X.M."/>
            <person name="Yuan T.T."/>
            <person name="Jiang B.G."/>
            <person name="Yang W.F."/>
            <person name="Lam T.T."/>
            <person name="Chang Q.C."/>
            <person name="Ding S.J."/>
            <person name="Wang X.J."/>
            <person name="Zhu J.G."/>
            <person name="Ruan X.D."/>
            <person name="Zhao L."/>
            <person name="Wei J.T."/>
            <person name="Ye R.Z."/>
            <person name="Que T.C."/>
            <person name="Du C.H."/>
            <person name="Zhou Y.H."/>
            <person name="Cheng J.X."/>
            <person name="Dai P.F."/>
            <person name="Guo W.B."/>
            <person name="Han X.H."/>
            <person name="Huang E.J."/>
            <person name="Li L.F."/>
            <person name="Wei W."/>
            <person name="Gao Y.C."/>
            <person name="Liu J.Z."/>
            <person name="Shao H.Z."/>
            <person name="Wang X."/>
            <person name="Wang C.C."/>
            <person name="Yang T.C."/>
            <person name="Huo Q.B."/>
            <person name="Li W."/>
            <person name="Chen H.Y."/>
            <person name="Chen S.E."/>
            <person name="Zhou L.G."/>
            <person name="Ni X.B."/>
            <person name="Tian J.H."/>
            <person name="Sheng Y."/>
            <person name="Liu T."/>
            <person name="Pan Y.S."/>
            <person name="Xia L.Y."/>
            <person name="Li J."/>
            <person name="Zhao F."/>
            <person name="Cao W.C."/>
        </authorList>
    </citation>
    <scope>NUCLEOTIDE SEQUENCE</scope>
    <source>
        <strain evidence="3">Rsan-2018</strain>
    </source>
</reference>
<gene>
    <name evidence="3" type="ORF">HPB52_005580</name>
</gene>
<dbReference type="InterPro" id="IPR000182">
    <property type="entry name" value="GNAT_dom"/>
</dbReference>
<dbReference type="PROSITE" id="PS51186">
    <property type="entry name" value="GNAT"/>
    <property type="match status" value="1"/>
</dbReference>
<keyword evidence="1" id="KW-0808">Transferase</keyword>
<dbReference type="InterPro" id="IPR050769">
    <property type="entry name" value="NAT_camello-type"/>
</dbReference>
<comment type="caution">
    <text evidence="3">The sequence shown here is derived from an EMBL/GenBank/DDBJ whole genome shotgun (WGS) entry which is preliminary data.</text>
</comment>
<keyword evidence="4" id="KW-1185">Reference proteome</keyword>
<protein>
    <recommendedName>
        <fullName evidence="2">N-acetyltransferase domain-containing protein</fullName>
    </recommendedName>
</protein>
<sequence>MVEAPLQCQIRDIVASDTLTLRQTVLRPDLVRVDYRGDDLPTTAHFGAYVDGRLVGVVSAFNESLVFPPRMPVKPQKQNCAPPPADVSSEVPADGLSITAAYLDVEPAGKLGDQKPESESNELICDQISKLSVNAPSERQEGTTRVTAVPVTGDPTAASDMEAAQDMNGACRQGDLPSAGPTGSNTGAETSAKVSVEYVERPARPPLPSVEKAIQLASEASSWRIRGLAVDLPLRGRGVGSRLISTCIQHAIDKRASCVWCVARCSAEPVYEKMGFQRAGQDFRLEGIGQVCYMIRALL</sequence>
<evidence type="ECO:0000313" key="4">
    <source>
        <dbReference type="Proteomes" id="UP000821837"/>
    </source>
</evidence>
<dbReference type="CDD" id="cd04301">
    <property type="entry name" value="NAT_SF"/>
    <property type="match status" value="1"/>
</dbReference>
<dbReference type="Proteomes" id="UP000821837">
    <property type="component" value="Unassembled WGS sequence"/>
</dbReference>
<dbReference type="GO" id="GO:0008080">
    <property type="term" value="F:N-acetyltransferase activity"/>
    <property type="evidence" value="ECO:0007669"/>
    <property type="project" value="InterPro"/>
</dbReference>
<evidence type="ECO:0000256" key="1">
    <source>
        <dbReference type="ARBA" id="ARBA00022679"/>
    </source>
</evidence>
<dbReference type="PANTHER" id="PTHR13947">
    <property type="entry name" value="GNAT FAMILY N-ACETYLTRANSFERASE"/>
    <property type="match status" value="1"/>
</dbReference>
<dbReference type="EMBL" id="JABSTV010001248">
    <property type="protein sequence ID" value="KAH7968095.1"/>
    <property type="molecule type" value="Genomic_DNA"/>
</dbReference>
<feature type="domain" description="N-acetyltransferase" evidence="2">
    <location>
        <begin position="151"/>
        <end position="299"/>
    </location>
</feature>
<reference evidence="3" key="2">
    <citation type="submission" date="2021-09" db="EMBL/GenBank/DDBJ databases">
        <authorList>
            <person name="Jia N."/>
            <person name="Wang J."/>
            <person name="Shi W."/>
            <person name="Du L."/>
            <person name="Sun Y."/>
            <person name="Zhan W."/>
            <person name="Jiang J."/>
            <person name="Wang Q."/>
            <person name="Zhang B."/>
            <person name="Ji P."/>
            <person name="Sakyi L.B."/>
            <person name="Cui X."/>
            <person name="Yuan T."/>
            <person name="Jiang B."/>
            <person name="Yang W."/>
            <person name="Lam T.T.-Y."/>
            <person name="Chang Q."/>
            <person name="Ding S."/>
            <person name="Wang X."/>
            <person name="Zhu J."/>
            <person name="Ruan X."/>
            <person name="Zhao L."/>
            <person name="Wei J."/>
            <person name="Que T."/>
            <person name="Du C."/>
            <person name="Cheng J."/>
            <person name="Dai P."/>
            <person name="Han X."/>
            <person name="Huang E."/>
            <person name="Gao Y."/>
            <person name="Liu J."/>
            <person name="Shao H."/>
            <person name="Ye R."/>
            <person name="Li L."/>
            <person name="Wei W."/>
            <person name="Wang X."/>
            <person name="Wang C."/>
            <person name="Huo Q."/>
            <person name="Li W."/>
            <person name="Guo W."/>
            <person name="Chen H."/>
            <person name="Chen S."/>
            <person name="Zhou L."/>
            <person name="Zhou L."/>
            <person name="Ni X."/>
            <person name="Tian J."/>
            <person name="Zhou Y."/>
            <person name="Sheng Y."/>
            <person name="Liu T."/>
            <person name="Pan Y."/>
            <person name="Xia L."/>
            <person name="Li J."/>
            <person name="Zhao F."/>
            <person name="Cao W."/>
        </authorList>
    </citation>
    <scope>NUCLEOTIDE SEQUENCE</scope>
    <source>
        <strain evidence="3">Rsan-2018</strain>
        <tissue evidence="3">Larvae</tissue>
    </source>
</reference>
<organism evidence="3 4">
    <name type="scientific">Rhipicephalus sanguineus</name>
    <name type="common">Brown dog tick</name>
    <name type="synonym">Ixodes sanguineus</name>
    <dbReference type="NCBI Taxonomy" id="34632"/>
    <lineage>
        <taxon>Eukaryota</taxon>
        <taxon>Metazoa</taxon>
        <taxon>Ecdysozoa</taxon>
        <taxon>Arthropoda</taxon>
        <taxon>Chelicerata</taxon>
        <taxon>Arachnida</taxon>
        <taxon>Acari</taxon>
        <taxon>Parasitiformes</taxon>
        <taxon>Ixodida</taxon>
        <taxon>Ixodoidea</taxon>
        <taxon>Ixodidae</taxon>
        <taxon>Rhipicephalinae</taxon>
        <taxon>Rhipicephalus</taxon>
        <taxon>Rhipicephalus</taxon>
    </lineage>
</organism>
<evidence type="ECO:0000313" key="3">
    <source>
        <dbReference type="EMBL" id="KAH7968095.1"/>
    </source>
</evidence>
<dbReference type="PANTHER" id="PTHR13947:SF37">
    <property type="entry name" value="LD18367P"/>
    <property type="match status" value="1"/>
</dbReference>
<name>A0A9D4Q4T6_RHISA</name>
<accession>A0A9D4Q4T6</accession>
<dbReference type="Pfam" id="PF13673">
    <property type="entry name" value="Acetyltransf_10"/>
    <property type="match status" value="1"/>
</dbReference>
<evidence type="ECO:0000259" key="2">
    <source>
        <dbReference type="PROSITE" id="PS51186"/>
    </source>
</evidence>
<proteinExistence type="predicted"/>
<dbReference type="AlphaFoldDB" id="A0A9D4Q4T6"/>
<dbReference type="SUPFAM" id="SSF55729">
    <property type="entry name" value="Acyl-CoA N-acyltransferases (Nat)"/>
    <property type="match status" value="1"/>
</dbReference>
<dbReference type="Gene3D" id="3.40.630.30">
    <property type="match status" value="2"/>
</dbReference>